<proteinExistence type="predicted"/>
<dbReference type="AlphaFoldDB" id="A0A9P6ZYB4"/>
<keyword evidence="3" id="KW-1185">Reference proteome</keyword>
<dbReference type="EMBL" id="JABBWD010000013">
    <property type="protein sequence ID" value="KAG1779020.1"/>
    <property type="molecule type" value="Genomic_DNA"/>
</dbReference>
<evidence type="ECO:0000256" key="1">
    <source>
        <dbReference type="SAM" id="MobiDB-lite"/>
    </source>
</evidence>
<gene>
    <name evidence="2" type="ORF">EV702DRAFT_1089502</name>
</gene>
<reference evidence="2" key="1">
    <citation type="journal article" date="2020" name="New Phytol.">
        <title>Comparative genomics reveals dynamic genome evolution in host specialist ectomycorrhizal fungi.</title>
        <authorList>
            <person name="Lofgren L.A."/>
            <person name="Nguyen N.H."/>
            <person name="Vilgalys R."/>
            <person name="Ruytinx J."/>
            <person name="Liao H.L."/>
            <person name="Branco S."/>
            <person name="Kuo A."/>
            <person name="LaButti K."/>
            <person name="Lipzen A."/>
            <person name="Andreopoulos W."/>
            <person name="Pangilinan J."/>
            <person name="Riley R."/>
            <person name="Hundley H."/>
            <person name="Na H."/>
            <person name="Barry K."/>
            <person name="Grigoriev I.V."/>
            <person name="Stajich J.E."/>
            <person name="Kennedy P.G."/>
        </authorList>
    </citation>
    <scope>NUCLEOTIDE SEQUENCE</scope>
    <source>
        <strain evidence="2">DOB743</strain>
    </source>
</reference>
<accession>A0A9P6ZYB4</accession>
<evidence type="ECO:0000313" key="3">
    <source>
        <dbReference type="Proteomes" id="UP000714275"/>
    </source>
</evidence>
<sequence>MDPSATPRRYLRREWKRNKPHLHTSDSLPSLHLCPNRPLFVCARCGFSNTLIPMCLWCAWSSAAARKEFEEKLPRPRRITAPSKTTSQLRGTSERTRVKCMPKRVSADSTISSAGPVTPQGDLMFCMESLQVPGITAVLDSCDSELACSRKPDVARIAVTVDVDIPNDEVDPQGDGSSVFHDVTTATPILPLCPSTSPASAKQELLDGLYKHETVKKQSIRHRRKLPALFLTTSSSAHAHNTHELSRKSLMIQEMTSHSNTSSILIDAPHAAGGDVYPDGVSDARALSLLSVVSLSESSQSCPKLRRKKGMPSLKRMSSLSCRSRSQQSSPTSDDRAESPAPHTMHVAPAPSPAPSTAVSAEPPIRIGHPSRPYYTVIRKNMSRPGTPGLPSSLARTPSPIPSDYDYAPRATRSLDCGERIPVQFGRDSRPMSMVLPGQAVPVNLYSGFSLSGETEMRMNLARWRKEDGPDEPGDYLFKETGHRCKGIKGRVRKLGKGLRDLVLGRS</sequence>
<protein>
    <submittedName>
        <fullName evidence="2">Uncharacterized protein</fullName>
    </submittedName>
</protein>
<dbReference type="OrthoDB" id="2687560at2759"/>
<feature type="compositionally biased region" description="Low complexity" evidence="1">
    <location>
        <begin position="313"/>
        <end position="332"/>
    </location>
</feature>
<organism evidence="2 3">
    <name type="scientific">Suillus placidus</name>
    <dbReference type="NCBI Taxonomy" id="48579"/>
    <lineage>
        <taxon>Eukaryota</taxon>
        <taxon>Fungi</taxon>
        <taxon>Dikarya</taxon>
        <taxon>Basidiomycota</taxon>
        <taxon>Agaricomycotina</taxon>
        <taxon>Agaricomycetes</taxon>
        <taxon>Agaricomycetidae</taxon>
        <taxon>Boletales</taxon>
        <taxon>Suillineae</taxon>
        <taxon>Suillaceae</taxon>
        <taxon>Suillus</taxon>
    </lineage>
</organism>
<evidence type="ECO:0000313" key="2">
    <source>
        <dbReference type="EMBL" id="KAG1779020.1"/>
    </source>
</evidence>
<dbReference type="Proteomes" id="UP000714275">
    <property type="component" value="Unassembled WGS sequence"/>
</dbReference>
<feature type="region of interest" description="Disordered" evidence="1">
    <location>
        <begin position="298"/>
        <end position="402"/>
    </location>
</feature>
<feature type="compositionally biased region" description="Low complexity" evidence="1">
    <location>
        <begin position="355"/>
        <end position="364"/>
    </location>
</feature>
<name>A0A9P6ZYB4_9AGAM</name>
<comment type="caution">
    <text evidence="2">The sequence shown here is derived from an EMBL/GenBank/DDBJ whole genome shotgun (WGS) entry which is preliminary data.</text>
</comment>